<proteinExistence type="predicted"/>
<dbReference type="Proteomes" id="UP000293142">
    <property type="component" value="Unassembled WGS sequence"/>
</dbReference>
<keyword evidence="3" id="KW-1185">Reference proteome</keyword>
<keyword evidence="1" id="KW-0812">Transmembrane</keyword>
<comment type="caution">
    <text evidence="2">The sequence shown here is derived from an EMBL/GenBank/DDBJ whole genome shotgun (WGS) entry which is preliminary data.</text>
</comment>
<sequence length="282" mass="30625">MNLFAQEKGLALTGLFGFLLAGICAVWVVLYGGEVAPRGNVANAFSFDAALGVFLLSTAAIAPFSAMSAKGRVFFRWSYIILALYCYFAENVQNFRGVNPRFVKGAAPFDVTVGSIFTFVALLLVLCYLFLAVHYFRSKAYTAHPVLVTGIRYAMIAVLISFAAGIWISFNGGRTVGLHGNLIWLHGLGFHAIQAMPAVAWLVSRKTPSAQTRGNLVHIAGTTYILGLVSIGWQTYLGGSVQEWSLFPVIACCCFAVSLAAGAYAFFDKIRDSKGVRREWFG</sequence>
<dbReference type="RefSeq" id="WP_131012190.1">
    <property type="nucleotide sequence ID" value="NZ_SIRE01000004.1"/>
</dbReference>
<feature type="transmembrane region" description="Helical" evidence="1">
    <location>
        <begin position="182"/>
        <end position="203"/>
    </location>
</feature>
<feature type="transmembrane region" description="Helical" evidence="1">
    <location>
        <begin position="12"/>
        <end position="32"/>
    </location>
</feature>
<evidence type="ECO:0000313" key="3">
    <source>
        <dbReference type="Proteomes" id="UP000293142"/>
    </source>
</evidence>
<organism evidence="2 3">
    <name type="scientific">Paenibacillus thalictri</name>
    <dbReference type="NCBI Taxonomy" id="2527873"/>
    <lineage>
        <taxon>Bacteria</taxon>
        <taxon>Bacillati</taxon>
        <taxon>Bacillota</taxon>
        <taxon>Bacilli</taxon>
        <taxon>Bacillales</taxon>
        <taxon>Paenibacillaceae</taxon>
        <taxon>Paenibacillus</taxon>
    </lineage>
</organism>
<feature type="transmembrane region" description="Helical" evidence="1">
    <location>
        <begin position="245"/>
        <end position="267"/>
    </location>
</feature>
<evidence type="ECO:0000256" key="1">
    <source>
        <dbReference type="SAM" id="Phobius"/>
    </source>
</evidence>
<accession>A0A4Q9DUG1</accession>
<name>A0A4Q9DUG1_9BACL</name>
<feature type="transmembrane region" description="Helical" evidence="1">
    <location>
        <begin position="73"/>
        <end position="92"/>
    </location>
</feature>
<feature type="transmembrane region" description="Helical" evidence="1">
    <location>
        <begin position="145"/>
        <end position="170"/>
    </location>
</feature>
<reference evidence="2 3" key="1">
    <citation type="submission" date="2019-02" db="EMBL/GenBank/DDBJ databases">
        <title>Paenibacillus sp. nov., isolated from surface-sterilized tissue of Thalictrum simplex L.</title>
        <authorList>
            <person name="Tuo L."/>
        </authorList>
    </citation>
    <scope>NUCLEOTIDE SEQUENCE [LARGE SCALE GENOMIC DNA]</scope>
    <source>
        <strain evidence="2 3">N2SHLJ1</strain>
    </source>
</reference>
<keyword evidence="1" id="KW-0472">Membrane</keyword>
<evidence type="ECO:0000313" key="2">
    <source>
        <dbReference type="EMBL" id="TBL80589.1"/>
    </source>
</evidence>
<dbReference type="OrthoDB" id="2827528at2"/>
<dbReference type="AlphaFoldDB" id="A0A4Q9DUG1"/>
<feature type="transmembrane region" description="Helical" evidence="1">
    <location>
        <begin position="44"/>
        <end position="66"/>
    </location>
</feature>
<feature type="transmembrane region" description="Helical" evidence="1">
    <location>
        <begin position="215"/>
        <end position="233"/>
    </location>
</feature>
<protein>
    <submittedName>
        <fullName evidence="2">Uncharacterized protein</fullName>
    </submittedName>
</protein>
<dbReference type="EMBL" id="SIRE01000004">
    <property type="protein sequence ID" value="TBL80589.1"/>
    <property type="molecule type" value="Genomic_DNA"/>
</dbReference>
<feature type="transmembrane region" description="Helical" evidence="1">
    <location>
        <begin position="112"/>
        <end position="133"/>
    </location>
</feature>
<keyword evidence="1" id="KW-1133">Transmembrane helix</keyword>
<gene>
    <name evidence="2" type="ORF">EYB31_05000</name>
</gene>